<evidence type="ECO:0000256" key="2">
    <source>
        <dbReference type="ARBA" id="ARBA00022694"/>
    </source>
</evidence>
<gene>
    <name evidence="7" type="ORF">HMPREF9080_03005</name>
</gene>
<keyword evidence="4" id="KW-0067">ATP-binding</keyword>
<dbReference type="SUPFAM" id="SSF55729">
    <property type="entry name" value="Acyl-CoA N-acyltransferases (Nat)"/>
    <property type="match status" value="1"/>
</dbReference>
<evidence type="ECO:0000313" key="8">
    <source>
        <dbReference type="Proteomes" id="UP000004750"/>
    </source>
</evidence>
<comment type="caution">
    <text evidence="7">The sequence shown here is derived from an EMBL/GenBank/DDBJ whole genome shotgun (WGS) entry which is preliminary data.</text>
</comment>
<dbReference type="GO" id="GO:0005524">
    <property type="term" value="F:ATP binding"/>
    <property type="evidence" value="ECO:0007669"/>
    <property type="project" value="UniProtKB-KW"/>
</dbReference>
<dbReference type="Pfam" id="PF13718">
    <property type="entry name" value="GNAT_acetyltr_2"/>
    <property type="match status" value="1"/>
</dbReference>
<dbReference type="PANTHER" id="PTHR10925:SF5">
    <property type="entry name" value="RNA CYTIDINE ACETYLTRANSFERASE"/>
    <property type="match status" value="1"/>
</dbReference>
<evidence type="ECO:0000313" key="7">
    <source>
        <dbReference type="EMBL" id="EHM49703.1"/>
    </source>
</evidence>
<protein>
    <submittedName>
        <fullName evidence="7">Acetyltransferase, GNAT family</fullName>
    </submittedName>
</protein>
<accession>G9ZJN5</accession>
<dbReference type="GO" id="GO:1990883">
    <property type="term" value="F:18S rRNA cytidine N-acetyltransferase activity"/>
    <property type="evidence" value="ECO:0007669"/>
    <property type="project" value="TreeGrafter"/>
</dbReference>
<evidence type="ECO:0000259" key="6">
    <source>
        <dbReference type="PROSITE" id="PS51186"/>
    </source>
</evidence>
<keyword evidence="5" id="KW-0012">Acyltransferase</keyword>
<keyword evidence="3" id="KW-0547">Nucleotide-binding</keyword>
<dbReference type="Pfam" id="PF05127">
    <property type="entry name" value="NAT10_TcmA_helicase"/>
    <property type="match status" value="1"/>
</dbReference>
<dbReference type="Gene3D" id="3.40.630.30">
    <property type="match status" value="1"/>
</dbReference>
<dbReference type="InterPro" id="IPR013562">
    <property type="entry name" value="TmcA/NAT10_N"/>
</dbReference>
<dbReference type="InterPro" id="IPR027417">
    <property type="entry name" value="P-loop_NTPase"/>
</dbReference>
<proteinExistence type="predicted"/>
<dbReference type="PANTHER" id="PTHR10925">
    <property type="entry name" value="N-ACETYLTRANSFERASE 10"/>
    <property type="match status" value="1"/>
</dbReference>
<dbReference type="InterPro" id="IPR016181">
    <property type="entry name" value="Acyl_CoA_acyltransferase"/>
</dbReference>
<dbReference type="GO" id="GO:0000049">
    <property type="term" value="F:tRNA binding"/>
    <property type="evidence" value="ECO:0007669"/>
    <property type="project" value="TreeGrafter"/>
</dbReference>
<dbReference type="PROSITE" id="PS51186">
    <property type="entry name" value="GNAT"/>
    <property type="match status" value="1"/>
</dbReference>
<evidence type="ECO:0000256" key="1">
    <source>
        <dbReference type="ARBA" id="ARBA00022679"/>
    </source>
</evidence>
<feature type="domain" description="N-acetyltransferase" evidence="6">
    <location>
        <begin position="298"/>
        <end position="472"/>
    </location>
</feature>
<dbReference type="GO" id="GO:0002101">
    <property type="term" value="P:tRNA wobble cytosine modification"/>
    <property type="evidence" value="ECO:0007669"/>
    <property type="project" value="TreeGrafter"/>
</dbReference>
<dbReference type="GO" id="GO:0051391">
    <property type="term" value="P:tRNA acetylation"/>
    <property type="evidence" value="ECO:0007669"/>
    <property type="project" value="TreeGrafter"/>
</dbReference>
<dbReference type="CDD" id="cd04301">
    <property type="entry name" value="NAT_SF"/>
    <property type="match status" value="1"/>
</dbReference>
<dbReference type="GO" id="GO:0051392">
    <property type="term" value="F:tRNA cytidine N4-acetyltransferase activity"/>
    <property type="evidence" value="ECO:0007669"/>
    <property type="project" value="TreeGrafter"/>
</dbReference>
<dbReference type="EMBL" id="AGCM01000194">
    <property type="protein sequence ID" value="EHM49703.1"/>
    <property type="molecule type" value="Genomic_DNA"/>
</dbReference>
<dbReference type="AlphaFoldDB" id="G9ZJN5"/>
<dbReference type="Gene3D" id="3.40.50.11040">
    <property type="match status" value="1"/>
</dbReference>
<evidence type="ECO:0000256" key="5">
    <source>
        <dbReference type="ARBA" id="ARBA00023315"/>
    </source>
</evidence>
<dbReference type="GO" id="GO:1904812">
    <property type="term" value="P:rRNA acetylation involved in maturation of SSU-rRNA"/>
    <property type="evidence" value="ECO:0007669"/>
    <property type="project" value="TreeGrafter"/>
</dbReference>
<dbReference type="Proteomes" id="UP000004750">
    <property type="component" value="Unassembled WGS sequence"/>
</dbReference>
<organism evidence="7 8">
    <name type="scientific">Cardiobacterium valvarum F0432</name>
    <dbReference type="NCBI Taxonomy" id="797473"/>
    <lineage>
        <taxon>Bacteria</taxon>
        <taxon>Pseudomonadati</taxon>
        <taxon>Pseudomonadota</taxon>
        <taxon>Gammaproteobacteria</taxon>
        <taxon>Cardiobacteriales</taxon>
        <taxon>Cardiobacteriaceae</taxon>
        <taxon>Cardiobacterium</taxon>
    </lineage>
</organism>
<dbReference type="PATRIC" id="fig|797473.3.peg.2445"/>
<sequence>MEGGIMRRLRLVEAGDLPKRGVFGRDLALRDFRRYLGQSRDGLCYDASGGLFPNAFTALVGTVTDGHDLRLYLPSAYPDGDPDHRRLLDFGVPTDGCADFFNARLRRFASRETVAADTAPEAEAVRFSKGPQVFVGRRGRGKSSRLAAKARWLGTEKRLLVVAPFRSNLTRLQQLLADMDNVFFLSPDDALFRAPQADVLLVDEASAVPPAQLLALTARFPHYALAASEDGYEGHGRVFSLQVLPQLVARDGAEVIVERQAWRFAHSDALEAVLDAAFLLQPILGEAPASWQIRQVGRVELAADEALLRAVFALLFAAHYRTTPEDLKRLLDLPQQMLFVAADGARVAGVLSILLESPLPEELAAAVLRGERRPQGRLLLQQLLARTQEARFNRPWARISRIAVHPALRRQGIATALIQAAQAACPAPLGVSYGHSAELAAFWQALGFREVWRAADGRGLRPTSLRLCATMRFL</sequence>
<reference evidence="7 8" key="1">
    <citation type="submission" date="2011-08" db="EMBL/GenBank/DDBJ databases">
        <authorList>
            <person name="Weinstock G."/>
            <person name="Sodergren E."/>
            <person name="Clifton S."/>
            <person name="Fulton L."/>
            <person name="Fulton B."/>
            <person name="Courtney L."/>
            <person name="Fronick C."/>
            <person name="Harrison M."/>
            <person name="Strong C."/>
            <person name="Farmer C."/>
            <person name="Delahaunty K."/>
            <person name="Markovic C."/>
            <person name="Hall O."/>
            <person name="Minx P."/>
            <person name="Tomlinson C."/>
            <person name="Mitreva M."/>
            <person name="Hou S."/>
            <person name="Chen J."/>
            <person name="Wollam A."/>
            <person name="Pepin K.H."/>
            <person name="Johnson M."/>
            <person name="Bhonagiri V."/>
            <person name="Zhang X."/>
            <person name="Suruliraj S."/>
            <person name="Warren W."/>
            <person name="Chinwalla A."/>
            <person name="Mardis E.R."/>
            <person name="Wilson R.K."/>
        </authorList>
    </citation>
    <scope>NUCLEOTIDE SEQUENCE [LARGE SCALE GENOMIC DNA]</scope>
    <source>
        <strain evidence="7 8">F0432</strain>
    </source>
</reference>
<dbReference type="STRING" id="797473.HMPREF9080_03005"/>
<dbReference type="InterPro" id="IPR000182">
    <property type="entry name" value="GNAT_dom"/>
</dbReference>
<keyword evidence="2" id="KW-0819">tRNA processing</keyword>
<dbReference type="Gene3D" id="3.40.50.300">
    <property type="entry name" value="P-loop containing nucleotide triphosphate hydrolases"/>
    <property type="match status" value="1"/>
</dbReference>
<dbReference type="InterPro" id="IPR007807">
    <property type="entry name" value="TcmA/NAT10_helicase"/>
</dbReference>
<dbReference type="InterPro" id="IPR032672">
    <property type="entry name" value="TmcA/NAT10/Kre33"/>
</dbReference>
<dbReference type="SUPFAM" id="SSF52540">
    <property type="entry name" value="P-loop containing nucleoside triphosphate hydrolases"/>
    <property type="match status" value="1"/>
</dbReference>
<evidence type="ECO:0000256" key="4">
    <source>
        <dbReference type="ARBA" id="ARBA00022840"/>
    </source>
</evidence>
<name>G9ZJN5_9GAMM</name>
<dbReference type="Pfam" id="PF08351">
    <property type="entry name" value="TmcA_N"/>
    <property type="match status" value="1"/>
</dbReference>
<keyword evidence="1 7" id="KW-0808">Transferase</keyword>
<dbReference type="HOGENOM" id="CLU_004652_1_0_6"/>
<evidence type="ECO:0000256" key="3">
    <source>
        <dbReference type="ARBA" id="ARBA00022741"/>
    </source>
</evidence>